<name>A0A3M7MCJ3_9PLEO</name>
<evidence type="ECO:0000313" key="4">
    <source>
        <dbReference type="Proteomes" id="UP000265663"/>
    </source>
</evidence>
<feature type="compositionally biased region" description="Basic and acidic residues" evidence="1">
    <location>
        <begin position="43"/>
        <end position="53"/>
    </location>
</feature>
<dbReference type="AlphaFoldDB" id="A0A3M7MCJ3"/>
<dbReference type="Proteomes" id="UP000265663">
    <property type="component" value="Unassembled WGS sequence"/>
</dbReference>
<dbReference type="EMBL" id="KE747829">
    <property type="protein sequence ID" value="RMZ72226.1"/>
    <property type="molecule type" value="Genomic_DNA"/>
</dbReference>
<accession>A0A3M7MCJ3</accession>
<dbReference type="InterPro" id="IPR052617">
    <property type="entry name" value="Huntingtin-int_K"/>
</dbReference>
<organism evidence="3 4">
    <name type="scientific">Pyrenophora seminiperda CCB06</name>
    <dbReference type="NCBI Taxonomy" id="1302712"/>
    <lineage>
        <taxon>Eukaryota</taxon>
        <taxon>Fungi</taxon>
        <taxon>Dikarya</taxon>
        <taxon>Ascomycota</taxon>
        <taxon>Pezizomycotina</taxon>
        <taxon>Dothideomycetes</taxon>
        <taxon>Pleosporomycetidae</taxon>
        <taxon>Pleosporales</taxon>
        <taxon>Pleosporineae</taxon>
        <taxon>Pleosporaceae</taxon>
        <taxon>Pyrenophora</taxon>
    </lineage>
</organism>
<dbReference type="Pfam" id="PF19026">
    <property type="entry name" value="UBA_HYPK"/>
    <property type="match status" value="1"/>
</dbReference>
<sequence length="118" mass="12398">MAEPQPSTVKEGAADPHAPTSTAEDRKAAAALSTLDAQEGTDNGEKKEVDSKALDKAMKGLGVKSSEQGEKKSVKIEASDVTLLVNELEVSKQKATELLRAHHGDAVKAMTAFVMTPP</sequence>
<feature type="domain" description="Nascent polypeptide-associated complex subunit alpha-like UBA" evidence="2">
    <location>
        <begin position="74"/>
        <end position="114"/>
    </location>
</feature>
<dbReference type="GO" id="GO:0043066">
    <property type="term" value="P:negative regulation of apoptotic process"/>
    <property type="evidence" value="ECO:0007669"/>
    <property type="project" value="TreeGrafter"/>
</dbReference>
<evidence type="ECO:0000256" key="1">
    <source>
        <dbReference type="SAM" id="MobiDB-lite"/>
    </source>
</evidence>
<dbReference type="PANTHER" id="PTHR31184:SF2">
    <property type="entry name" value="HUNTINGTIN-INTERACTING PROTEIN K"/>
    <property type="match status" value="1"/>
</dbReference>
<evidence type="ECO:0000259" key="2">
    <source>
        <dbReference type="Pfam" id="PF19026"/>
    </source>
</evidence>
<evidence type="ECO:0000313" key="3">
    <source>
        <dbReference type="EMBL" id="RMZ72226.1"/>
    </source>
</evidence>
<dbReference type="InterPro" id="IPR038922">
    <property type="entry name" value="HYPK_UBA"/>
</dbReference>
<dbReference type="GO" id="GO:0050821">
    <property type="term" value="P:protein stabilization"/>
    <property type="evidence" value="ECO:0007669"/>
    <property type="project" value="TreeGrafter"/>
</dbReference>
<dbReference type="CDD" id="cd14361">
    <property type="entry name" value="UBA_HYPK"/>
    <property type="match status" value="1"/>
</dbReference>
<protein>
    <submittedName>
        <fullName evidence="3">Huntingtin-interacting K</fullName>
    </submittedName>
</protein>
<dbReference type="Gene3D" id="1.10.8.10">
    <property type="entry name" value="DNA helicase RuvA subunit, C-terminal domain"/>
    <property type="match status" value="1"/>
</dbReference>
<proteinExistence type="predicted"/>
<gene>
    <name evidence="3" type="ORF">GMOD_00007237</name>
</gene>
<dbReference type="OrthoDB" id="285219at2759"/>
<feature type="region of interest" description="Disordered" evidence="1">
    <location>
        <begin position="1"/>
        <end position="53"/>
    </location>
</feature>
<keyword evidence="4" id="KW-1185">Reference proteome</keyword>
<dbReference type="PANTHER" id="PTHR31184">
    <property type="entry name" value="HUNTINGTIN-INTERACTING PROTEIN K FAMILY MEMBER"/>
    <property type="match status" value="1"/>
</dbReference>
<dbReference type="InterPro" id="IPR044034">
    <property type="entry name" value="NAC-like_UBA"/>
</dbReference>
<reference evidence="3 4" key="1">
    <citation type="journal article" date="2014" name="PLoS ONE">
        <title>De novo Genome Assembly of the Fungal Plant Pathogen Pyrenophora semeniperda.</title>
        <authorList>
            <person name="Soliai M.M."/>
            <person name="Meyer S.E."/>
            <person name="Udall J.A."/>
            <person name="Elzinga D.E."/>
            <person name="Hermansen R.A."/>
            <person name="Bodily P.M."/>
            <person name="Hart A.A."/>
            <person name="Coleman C.E."/>
        </authorList>
    </citation>
    <scope>NUCLEOTIDE SEQUENCE [LARGE SCALE GENOMIC DNA]</scope>
    <source>
        <strain evidence="3 4">CCB06</strain>
        <tissue evidence="3">Mycelium</tissue>
    </source>
</reference>